<dbReference type="AlphaFoldDB" id="A0A6C2CAR0"/>
<proteinExistence type="predicted"/>
<dbReference type="EMBL" id="SDGZ01000006">
    <property type="protein sequence ID" value="TYC50696.1"/>
    <property type="molecule type" value="Genomic_DNA"/>
</dbReference>
<evidence type="ECO:0000313" key="2">
    <source>
        <dbReference type="EMBL" id="TYC50696.1"/>
    </source>
</evidence>
<evidence type="ECO:0000259" key="1">
    <source>
        <dbReference type="Pfam" id="PF00535"/>
    </source>
</evidence>
<feature type="domain" description="Glycosyltransferase 2-like" evidence="1">
    <location>
        <begin position="9"/>
        <end position="171"/>
    </location>
</feature>
<dbReference type="PANTHER" id="PTHR43685:SF2">
    <property type="entry name" value="GLYCOSYLTRANSFERASE 2-LIKE DOMAIN-CONTAINING PROTEIN"/>
    <property type="match status" value="1"/>
</dbReference>
<dbReference type="SUPFAM" id="SSF53448">
    <property type="entry name" value="Nucleotide-diphospho-sugar transferases"/>
    <property type="match status" value="1"/>
</dbReference>
<dbReference type="OrthoDB" id="2151310at2"/>
<dbReference type="RefSeq" id="WP_148621896.1">
    <property type="nucleotide sequence ID" value="NZ_SDGZ01000006.1"/>
</dbReference>
<organism evidence="2 3">
    <name type="scientific">Weissella muntiaci</name>
    <dbReference type="NCBI Taxonomy" id="2508881"/>
    <lineage>
        <taxon>Bacteria</taxon>
        <taxon>Bacillati</taxon>
        <taxon>Bacillota</taxon>
        <taxon>Bacilli</taxon>
        <taxon>Lactobacillales</taxon>
        <taxon>Lactobacillaceae</taxon>
        <taxon>Weissella</taxon>
    </lineage>
</organism>
<comment type="caution">
    <text evidence="2">The sequence shown here is derived from an EMBL/GenBank/DDBJ whole genome shotgun (WGS) entry which is preliminary data.</text>
</comment>
<dbReference type="InterPro" id="IPR029044">
    <property type="entry name" value="Nucleotide-diphossugar_trans"/>
</dbReference>
<dbReference type="PANTHER" id="PTHR43685">
    <property type="entry name" value="GLYCOSYLTRANSFERASE"/>
    <property type="match status" value="1"/>
</dbReference>
<reference evidence="2 3" key="1">
    <citation type="submission" date="2019-01" db="EMBL/GenBank/DDBJ databases">
        <title>Weissella sp. nov., a novel lactic acid bacterium isolated from animal feces.</title>
        <authorList>
            <person name="Wang L.-T."/>
        </authorList>
    </citation>
    <scope>NUCLEOTIDE SEQUENCE [LARGE SCALE GENOMIC DNA]</scope>
    <source>
        <strain evidence="2 3">8H-2</strain>
    </source>
</reference>
<accession>A0A6C2CAR0</accession>
<dbReference type="Pfam" id="PF00535">
    <property type="entry name" value="Glycos_transf_2"/>
    <property type="match status" value="1"/>
</dbReference>
<gene>
    <name evidence="2" type="ORF">ESZ50_01800</name>
</gene>
<dbReference type="InterPro" id="IPR050834">
    <property type="entry name" value="Glycosyltransf_2"/>
</dbReference>
<evidence type="ECO:0000313" key="3">
    <source>
        <dbReference type="Proteomes" id="UP000371977"/>
    </source>
</evidence>
<sequence>MNENNFEISVVIPLYNAAAKIKLAIASVNEQADGGLKYIKEIIVINDGSQDDSYRSVQMLIGESKVPIHLLNQSNSGVSVARNRGMNVAQGNWIAFLDADDVWEPDKIAVQVKQLMEHDQIDLLGSYYNDQPVRVLFRRIVGLYQVSVLDMLLKSFPSTPTVLMKKQIFEEIGGFDVTQRYAEDTNYFLKIASSYNVFFLAHRMVTLNMDKEVFGESGLSSKLFEMHRGTLKNLMAAFERHDIGALTYLFLRGFYQLKFIRRIIISKQKSWTNRKERSI</sequence>
<dbReference type="Gene3D" id="3.90.550.10">
    <property type="entry name" value="Spore Coat Polysaccharide Biosynthesis Protein SpsA, Chain A"/>
    <property type="match status" value="1"/>
</dbReference>
<protein>
    <submittedName>
        <fullName evidence="2">Glycosyltransferase family 2 protein</fullName>
    </submittedName>
</protein>
<name>A0A6C2CAR0_9LACO</name>
<keyword evidence="2" id="KW-0808">Transferase</keyword>
<dbReference type="CDD" id="cd00761">
    <property type="entry name" value="Glyco_tranf_GTA_type"/>
    <property type="match status" value="1"/>
</dbReference>
<dbReference type="InterPro" id="IPR001173">
    <property type="entry name" value="Glyco_trans_2-like"/>
</dbReference>
<dbReference type="GO" id="GO:0016740">
    <property type="term" value="F:transferase activity"/>
    <property type="evidence" value="ECO:0007669"/>
    <property type="project" value="UniProtKB-KW"/>
</dbReference>
<dbReference type="Proteomes" id="UP000371977">
    <property type="component" value="Unassembled WGS sequence"/>
</dbReference>
<keyword evidence="3" id="KW-1185">Reference proteome</keyword>